<gene>
    <name evidence="3" type="ORF">CLV63_116120</name>
</gene>
<dbReference type="EMBL" id="PYGA01000016">
    <property type="protein sequence ID" value="PSK93713.1"/>
    <property type="molecule type" value="Genomic_DNA"/>
</dbReference>
<dbReference type="AlphaFoldDB" id="A0A2P8D934"/>
<keyword evidence="3" id="KW-0808">Transferase</keyword>
<keyword evidence="4" id="KW-1185">Reference proteome</keyword>
<evidence type="ECO:0000313" key="3">
    <source>
        <dbReference type="EMBL" id="PSK93713.1"/>
    </source>
</evidence>
<accession>A0A2P8D934</accession>
<dbReference type="Pfam" id="PF13581">
    <property type="entry name" value="HATPase_c_2"/>
    <property type="match status" value="1"/>
</dbReference>
<keyword evidence="1" id="KW-0723">Serine/threonine-protein kinase</keyword>
<comment type="caution">
    <text evidence="3">The sequence shown here is derived from an EMBL/GenBank/DDBJ whole genome shotgun (WGS) entry which is preliminary data.</text>
</comment>
<dbReference type="CDD" id="cd16936">
    <property type="entry name" value="HATPase_RsbW-like"/>
    <property type="match status" value="1"/>
</dbReference>
<dbReference type="OrthoDB" id="3530473at2"/>
<dbReference type="InterPro" id="IPR036890">
    <property type="entry name" value="HATPase_C_sf"/>
</dbReference>
<organism evidence="3 4">
    <name type="scientific">Murinocardiopsis flavida</name>
    <dbReference type="NCBI Taxonomy" id="645275"/>
    <lineage>
        <taxon>Bacteria</taxon>
        <taxon>Bacillati</taxon>
        <taxon>Actinomycetota</taxon>
        <taxon>Actinomycetes</taxon>
        <taxon>Streptosporangiales</taxon>
        <taxon>Nocardiopsidaceae</taxon>
        <taxon>Murinocardiopsis</taxon>
    </lineage>
</organism>
<dbReference type="PANTHER" id="PTHR35526">
    <property type="entry name" value="ANTI-SIGMA-F FACTOR RSBW-RELATED"/>
    <property type="match status" value="1"/>
</dbReference>
<dbReference type="GO" id="GO:0004674">
    <property type="term" value="F:protein serine/threonine kinase activity"/>
    <property type="evidence" value="ECO:0007669"/>
    <property type="project" value="UniProtKB-KW"/>
</dbReference>
<proteinExistence type="predicted"/>
<sequence>MPRRTIDLGDRAPVVLDTSAQRVGVSVTVDGAACQAAVLRRHLRTVAALPGRAMDTLERLASELFNNTLVHTRSGQPGGEVVITVARLEGRVQVKVTDGGRRPGTAVSTPHVRPVDPDRAGGWGLFLVDAEASRWGTLHEGGRTTVWFELDRPTVRG</sequence>
<reference evidence="3 4" key="1">
    <citation type="submission" date="2018-03" db="EMBL/GenBank/DDBJ databases">
        <title>Genomic Encyclopedia of Archaeal and Bacterial Type Strains, Phase II (KMG-II): from individual species to whole genera.</title>
        <authorList>
            <person name="Goeker M."/>
        </authorList>
    </citation>
    <scope>NUCLEOTIDE SEQUENCE [LARGE SCALE GENOMIC DNA]</scope>
    <source>
        <strain evidence="3 4">DSM 45312</strain>
    </source>
</reference>
<dbReference type="Gene3D" id="3.30.565.10">
    <property type="entry name" value="Histidine kinase-like ATPase, C-terminal domain"/>
    <property type="match status" value="1"/>
</dbReference>
<name>A0A2P8D934_9ACTN</name>
<dbReference type="SUPFAM" id="SSF55874">
    <property type="entry name" value="ATPase domain of HSP90 chaperone/DNA topoisomerase II/histidine kinase"/>
    <property type="match status" value="1"/>
</dbReference>
<dbReference type="PANTHER" id="PTHR35526:SF3">
    <property type="entry name" value="ANTI-SIGMA-F FACTOR RSBW"/>
    <property type="match status" value="1"/>
</dbReference>
<dbReference type="Proteomes" id="UP000240542">
    <property type="component" value="Unassembled WGS sequence"/>
</dbReference>
<dbReference type="RefSeq" id="WP_106584978.1">
    <property type="nucleotide sequence ID" value="NZ_PYGA01000016.1"/>
</dbReference>
<feature type="domain" description="Histidine kinase/HSP90-like ATPase" evidence="2">
    <location>
        <begin position="37"/>
        <end position="147"/>
    </location>
</feature>
<evidence type="ECO:0000313" key="4">
    <source>
        <dbReference type="Proteomes" id="UP000240542"/>
    </source>
</evidence>
<evidence type="ECO:0000256" key="1">
    <source>
        <dbReference type="ARBA" id="ARBA00022527"/>
    </source>
</evidence>
<protein>
    <submittedName>
        <fullName evidence="3">Histidine kinase-like protein</fullName>
    </submittedName>
</protein>
<evidence type="ECO:0000259" key="2">
    <source>
        <dbReference type="Pfam" id="PF13581"/>
    </source>
</evidence>
<keyword evidence="3" id="KW-0418">Kinase</keyword>
<dbReference type="InterPro" id="IPR003594">
    <property type="entry name" value="HATPase_dom"/>
</dbReference>
<dbReference type="InterPro" id="IPR050267">
    <property type="entry name" value="Anti-sigma-factor_SerPK"/>
</dbReference>